<dbReference type="AlphaFoldDB" id="A0A5J4WHZ3"/>
<organism evidence="1 2">
    <name type="scientific">Streblomastix strix</name>
    <dbReference type="NCBI Taxonomy" id="222440"/>
    <lineage>
        <taxon>Eukaryota</taxon>
        <taxon>Metamonada</taxon>
        <taxon>Preaxostyla</taxon>
        <taxon>Oxymonadida</taxon>
        <taxon>Streblomastigidae</taxon>
        <taxon>Streblomastix</taxon>
    </lineage>
</organism>
<reference evidence="1 2" key="1">
    <citation type="submission" date="2019-03" db="EMBL/GenBank/DDBJ databases">
        <title>Single cell metagenomics reveals metabolic interactions within the superorganism composed of flagellate Streblomastix strix and complex community of Bacteroidetes bacteria on its surface.</title>
        <authorList>
            <person name="Treitli S.C."/>
            <person name="Kolisko M."/>
            <person name="Husnik F."/>
            <person name="Keeling P."/>
            <person name="Hampl V."/>
        </authorList>
    </citation>
    <scope>NUCLEOTIDE SEQUENCE [LARGE SCALE GENOMIC DNA]</scope>
    <source>
        <strain evidence="1">ST1C</strain>
    </source>
</reference>
<sequence>MLNSEAMNAKLNPFSDAQSVSLPYTAQVPKSLLSKDVKVERNIFTSINDNHTTILYDPLIKKGIVRFEVYSIRSLDKIGIADDSVRYERKEDPEARGFDKIVRYDCPGWIQHSGDFIEGNAKFRTEDSVALELNMDSRPRTLTFFVNDEEQPNYVTNIPAAVRAFMMFKDESFKVLKFESLPAPTAQHAAGSRFWEFGKYWKKDK</sequence>
<dbReference type="Gene3D" id="2.60.120.920">
    <property type="match status" value="1"/>
</dbReference>
<accession>A0A5J4WHZ3</accession>
<dbReference type="OrthoDB" id="2306477at2759"/>
<evidence type="ECO:0000313" key="1">
    <source>
        <dbReference type="EMBL" id="KAA6394531.1"/>
    </source>
</evidence>
<gene>
    <name evidence="1" type="ORF">EZS28_009943</name>
</gene>
<dbReference type="Proteomes" id="UP000324800">
    <property type="component" value="Unassembled WGS sequence"/>
</dbReference>
<dbReference type="InterPro" id="IPR043136">
    <property type="entry name" value="B30.2/SPRY_sf"/>
</dbReference>
<name>A0A5J4WHZ3_9EUKA</name>
<comment type="caution">
    <text evidence="1">The sequence shown here is derived from an EMBL/GenBank/DDBJ whole genome shotgun (WGS) entry which is preliminary data.</text>
</comment>
<evidence type="ECO:0000313" key="2">
    <source>
        <dbReference type="Proteomes" id="UP000324800"/>
    </source>
</evidence>
<proteinExistence type="predicted"/>
<dbReference type="EMBL" id="SNRW01001919">
    <property type="protein sequence ID" value="KAA6394531.1"/>
    <property type="molecule type" value="Genomic_DNA"/>
</dbReference>
<protein>
    <submittedName>
        <fullName evidence="1">Uncharacterized protein</fullName>
    </submittedName>
</protein>